<organism evidence="1 2">
    <name type="scientific">Litoreibacter arenae DSM 19593</name>
    <dbReference type="NCBI Taxonomy" id="1123360"/>
    <lineage>
        <taxon>Bacteria</taxon>
        <taxon>Pseudomonadati</taxon>
        <taxon>Pseudomonadota</taxon>
        <taxon>Alphaproteobacteria</taxon>
        <taxon>Rhodobacterales</taxon>
        <taxon>Roseobacteraceae</taxon>
        <taxon>Litoreibacter</taxon>
    </lineage>
</organism>
<proteinExistence type="predicted"/>
<name>S9S197_9RHOB</name>
<evidence type="ECO:0000313" key="2">
    <source>
        <dbReference type="Proteomes" id="UP000015351"/>
    </source>
</evidence>
<evidence type="ECO:0000313" key="1">
    <source>
        <dbReference type="EMBL" id="EPX79999.1"/>
    </source>
</evidence>
<keyword evidence="2" id="KW-1185">Reference proteome</keyword>
<dbReference type="STRING" id="1123360.thalar_01335"/>
<sequence>MAGVYGGYWVRELGKLSETELLRLVDEVDREVIDSNYTPAQRQFHTVSEVCKRTGVVFIMGATPNSDVDRIRAALKRFYRPKDVQIGGEFVGLTVHLDLFFKVSVPIAYGTVKLELASLTDATEMQLQRLRGNAKDEVEFFKAVCDVLDIGACLAPWSGFKKPDGEAGKYFDMAAFHNQAAAATALGAYDLRGSIQSALICSELAIKSALLVSGESEDFLRNEIGHDLTKSIVHLDKVGNYDIKLIGEALQKLPHFVRSRYEEKAWTRIQVRDVLISAQSVLAEVARGFSKKSIWKEINGS</sequence>
<protein>
    <recommendedName>
        <fullName evidence="3">HEPN domain-containing protein</fullName>
    </recommendedName>
</protein>
<reference evidence="2" key="1">
    <citation type="journal article" date="2013" name="Stand. Genomic Sci.">
        <title>Genome sequence of the Litoreibacter arenae type strain (DSM 19593(T)), a member of the Roseobacter clade isolated from sea sand.</title>
        <authorList>
            <person name="Riedel T."/>
            <person name="Fiebig A."/>
            <person name="Petersen J."/>
            <person name="Gronow S."/>
            <person name="Kyrpides N.C."/>
            <person name="Goker M."/>
            <person name="Klenk H.P."/>
        </authorList>
    </citation>
    <scope>NUCLEOTIDE SEQUENCE [LARGE SCALE GENOMIC DNA]</scope>
    <source>
        <strain evidence="2">DSM 19593</strain>
    </source>
</reference>
<dbReference type="EMBL" id="AONI01000009">
    <property type="protein sequence ID" value="EPX79999.1"/>
    <property type="molecule type" value="Genomic_DNA"/>
</dbReference>
<dbReference type="AlphaFoldDB" id="S9S197"/>
<dbReference type="HOGENOM" id="CLU_923767_0_0_5"/>
<gene>
    <name evidence="1" type="ORF">thalar_01335</name>
</gene>
<dbReference type="Proteomes" id="UP000015351">
    <property type="component" value="Unassembled WGS sequence"/>
</dbReference>
<comment type="caution">
    <text evidence="1">The sequence shown here is derived from an EMBL/GenBank/DDBJ whole genome shotgun (WGS) entry which is preliminary data.</text>
</comment>
<accession>S9S197</accession>
<evidence type="ECO:0008006" key="3">
    <source>
        <dbReference type="Google" id="ProtNLM"/>
    </source>
</evidence>